<keyword evidence="5" id="KW-1133">Transmembrane helix</keyword>
<dbReference type="PANTHER" id="PTHR12151">
    <property type="entry name" value="ELECTRON TRANSPORT PROTIN SCO1/SENC FAMILY MEMBER"/>
    <property type="match status" value="1"/>
</dbReference>
<keyword evidence="8" id="KW-1185">Reference proteome</keyword>
<protein>
    <submittedName>
        <fullName evidence="7">Protein SCO1/2</fullName>
    </submittedName>
</protein>
<dbReference type="SUPFAM" id="SSF52833">
    <property type="entry name" value="Thioredoxin-like"/>
    <property type="match status" value="1"/>
</dbReference>
<dbReference type="Proteomes" id="UP000537592">
    <property type="component" value="Unassembled WGS sequence"/>
</dbReference>
<feature type="binding site" evidence="3">
    <location>
        <position position="75"/>
    </location>
    <ligand>
        <name>Cu cation</name>
        <dbReference type="ChEBI" id="CHEBI:23378"/>
    </ligand>
</feature>
<comment type="caution">
    <text evidence="7">The sequence shown here is derived from an EMBL/GenBank/DDBJ whole genome shotgun (WGS) entry which is preliminary data.</text>
</comment>
<reference evidence="7 8" key="1">
    <citation type="submission" date="2020-08" db="EMBL/GenBank/DDBJ databases">
        <title>Genomic Encyclopedia of Type Strains, Phase IV (KMG-IV): sequencing the most valuable type-strain genomes for metagenomic binning, comparative biology and taxonomic classification.</title>
        <authorList>
            <person name="Goeker M."/>
        </authorList>
    </citation>
    <scope>NUCLEOTIDE SEQUENCE [LARGE SCALE GENOMIC DNA]</scope>
    <source>
        <strain evidence="7 8">DSM 28760</strain>
    </source>
</reference>
<dbReference type="FunFam" id="3.40.30.10:FF:000013">
    <property type="entry name" value="Blast:Protein SCO1 homolog, mitochondrial"/>
    <property type="match status" value="1"/>
</dbReference>
<evidence type="ECO:0000313" key="8">
    <source>
        <dbReference type="Proteomes" id="UP000537592"/>
    </source>
</evidence>
<keyword evidence="2 3" id="KW-0186">Copper</keyword>
<gene>
    <name evidence="7" type="ORF">FHS81_003458</name>
</gene>
<feature type="disulfide bond" description="Redox-active" evidence="4">
    <location>
        <begin position="75"/>
        <end position="79"/>
    </location>
</feature>
<feature type="binding site" evidence="3">
    <location>
        <position position="79"/>
    </location>
    <ligand>
        <name>Cu cation</name>
        <dbReference type="ChEBI" id="CHEBI:23378"/>
    </ligand>
</feature>
<evidence type="ECO:0000256" key="2">
    <source>
        <dbReference type="ARBA" id="ARBA00023008"/>
    </source>
</evidence>
<evidence type="ECO:0000313" key="7">
    <source>
        <dbReference type="EMBL" id="MBB3811344.1"/>
    </source>
</evidence>
<evidence type="ECO:0000256" key="4">
    <source>
        <dbReference type="PIRSR" id="PIRSR603782-2"/>
    </source>
</evidence>
<evidence type="ECO:0000256" key="5">
    <source>
        <dbReference type="SAM" id="Phobius"/>
    </source>
</evidence>
<accession>A0A7W5Z804</accession>
<feature type="domain" description="Thioredoxin" evidence="6">
    <location>
        <begin position="37"/>
        <end position="199"/>
    </location>
</feature>
<keyword evidence="3" id="KW-0479">Metal-binding</keyword>
<name>A0A7W5Z804_9HYPH</name>
<dbReference type="InterPro" id="IPR013766">
    <property type="entry name" value="Thioredoxin_domain"/>
</dbReference>
<comment type="similarity">
    <text evidence="1">Belongs to the SCO1/2 family.</text>
</comment>
<sequence length="199" mass="22192">MAATGLRRYLPFVVFLAGLIVLGGAIMLRLSGVSTPPEQSPIGGPFTLTDYNGHSFTEKDLVGGPTLIFFGFTHCPDICPSTLFDASEVLRVAGDNADKVKMLFVSVDPERDTAEVMKEYLGSFDERIKGLIGTPEQIETITKAYRAYYRKVPTGENPEDYTMDHTAIIYMLDKRGRFVNAFNLKRPPEEAARELLRYL</sequence>
<dbReference type="PROSITE" id="PS51352">
    <property type="entry name" value="THIOREDOXIN_2"/>
    <property type="match status" value="1"/>
</dbReference>
<feature type="binding site" evidence="3">
    <location>
        <position position="165"/>
    </location>
    <ligand>
        <name>Cu cation</name>
        <dbReference type="ChEBI" id="CHEBI:23378"/>
    </ligand>
</feature>
<keyword evidence="5" id="KW-0812">Transmembrane</keyword>
<organism evidence="7 8">
    <name type="scientific">Pseudochelatococcus contaminans</name>
    <dbReference type="NCBI Taxonomy" id="1538103"/>
    <lineage>
        <taxon>Bacteria</taxon>
        <taxon>Pseudomonadati</taxon>
        <taxon>Pseudomonadota</taxon>
        <taxon>Alphaproteobacteria</taxon>
        <taxon>Hyphomicrobiales</taxon>
        <taxon>Chelatococcaceae</taxon>
        <taxon>Pseudochelatococcus</taxon>
    </lineage>
</organism>
<keyword evidence="4" id="KW-1015">Disulfide bond</keyword>
<keyword evidence="5" id="KW-0472">Membrane</keyword>
<dbReference type="PANTHER" id="PTHR12151:SF25">
    <property type="entry name" value="LINALOOL DEHYDRATASE_ISOMERASE DOMAIN-CONTAINING PROTEIN"/>
    <property type="match status" value="1"/>
</dbReference>
<dbReference type="Gene3D" id="3.40.30.10">
    <property type="entry name" value="Glutaredoxin"/>
    <property type="match status" value="1"/>
</dbReference>
<evidence type="ECO:0000256" key="1">
    <source>
        <dbReference type="ARBA" id="ARBA00010996"/>
    </source>
</evidence>
<proteinExistence type="inferred from homology"/>
<evidence type="ECO:0000259" key="6">
    <source>
        <dbReference type="PROSITE" id="PS51352"/>
    </source>
</evidence>
<dbReference type="CDD" id="cd02968">
    <property type="entry name" value="SCO"/>
    <property type="match status" value="1"/>
</dbReference>
<dbReference type="InterPro" id="IPR003782">
    <property type="entry name" value="SCO1/SenC"/>
</dbReference>
<dbReference type="Pfam" id="PF02630">
    <property type="entry name" value="SCO1-SenC"/>
    <property type="match status" value="1"/>
</dbReference>
<dbReference type="InterPro" id="IPR036249">
    <property type="entry name" value="Thioredoxin-like_sf"/>
</dbReference>
<dbReference type="GO" id="GO:0046872">
    <property type="term" value="F:metal ion binding"/>
    <property type="evidence" value="ECO:0007669"/>
    <property type="project" value="UniProtKB-KW"/>
</dbReference>
<dbReference type="EMBL" id="JACICC010000016">
    <property type="protein sequence ID" value="MBB3811344.1"/>
    <property type="molecule type" value="Genomic_DNA"/>
</dbReference>
<evidence type="ECO:0000256" key="3">
    <source>
        <dbReference type="PIRSR" id="PIRSR603782-1"/>
    </source>
</evidence>
<dbReference type="RefSeq" id="WP_183754713.1">
    <property type="nucleotide sequence ID" value="NZ_JACICC010000016.1"/>
</dbReference>
<dbReference type="AlphaFoldDB" id="A0A7W5Z804"/>
<feature type="transmembrane region" description="Helical" evidence="5">
    <location>
        <begin position="12"/>
        <end position="30"/>
    </location>
</feature>